<proteinExistence type="predicted"/>
<dbReference type="EMBL" id="KL142422">
    <property type="protein sequence ID" value="KDR66550.1"/>
    <property type="molecule type" value="Genomic_DNA"/>
</dbReference>
<keyword evidence="1" id="KW-0479">Metal-binding</keyword>
<keyword evidence="5" id="KW-1185">Reference proteome</keyword>
<dbReference type="Proteomes" id="UP000027222">
    <property type="component" value="Unassembled WGS sequence"/>
</dbReference>
<sequence>MPSARCPVCFDSFSLGADKPEFVIYPCGHGCCTQCSDGLLSEESPKCPACRATLRRRDGHPLYLELVDSSDSSSRQEDETDVLRTELHRSSSDQDLWRSWAESLQTKIDQLTLSLEESESNTKSVIDLAETTKLELEDVREESVFWQERAEELDQQKARLEDQLERYIVEARREKKKNKELSKQVASLAQKLEEEDADAWETESNSSAYSHMAVASWN</sequence>
<evidence type="ECO:0000256" key="2">
    <source>
        <dbReference type="SAM" id="MobiDB-lite"/>
    </source>
</evidence>
<dbReference type="PROSITE" id="PS50089">
    <property type="entry name" value="ZF_RING_2"/>
    <property type="match status" value="1"/>
</dbReference>
<dbReference type="Pfam" id="PF13920">
    <property type="entry name" value="zf-C3HC4_3"/>
    <property type="match status" value="1"/>
</dbReference>
<accession>A0A067S6S4</accession>
<evidence type="ECO:0000259" key="3">
    <source>
        <dbReference type="PROSITE" id="PS50089"/>
    </source>
</evidence>
<evidence type="ECO:0000313" key="4">
    <source>
        <dbReference type="EMBL" id="KDR66550.1"/>
    </source>
</evidence>
<dbReference type="OrthoDB" id="6105938at2759"/>
<evidence type="ECO:0000256" key="1">
    <source>
        <dbReference type="PROSITE-ProRule" id="PRU00175"/>
    </source>
</evidence>
<dbReference type="InterPro" id="IPR001841">
    <property type="entry name" value="Znf_RING"/>
</dbReference>
<feature type="region of interest" description="Disordered" evidence="2">
    <location>
        <begin position="194"/>
        <end position="218"/>
    </location>
</feature>
<protein>
    <recommendedName>
        <fullName evidence="3">RING-type domain-containing protein</fullName>
    </recommendedName>
</protein>
<dbReference type="AlphaFoldDB" id="A0A067S6S4"/>
<dbReference type="SUPFAM" id="SSF57850">
    <property type="entry name" value="RING/U-box"/>
    <property type="match status" value="1"/>
</dbReference>
<dbReference type="HOGENOM" id="CLU_1266966_0_0_1"/>
<keyword evidence="1" id="KW-0862">Zinc</keyword>
<organism evidence="4 5">
    <name type="scientific">Galerina marginata (strain CBS 339.88)</name>
    <dbReference type="NCBI Taxonomy" id="685588"/>
    <lineage>
        <taxon>Eukaryota</taxon>
        <taxon>Fungi</taxon>
        <taxon>Dikarya</taxon>
        <taxon>Basidiomycota</taxon>
        <taxon>Agaricomycotina</taxon>
        <taxon>Agaricomycetes</taxon>
        <taxon>Agaricomycetidae</taxon>
        <taxon>Agaricales</taxon>
        <taxon>Agaricineae</taxon>
        <taxon>Strophariaceae</taxon>
        <taxon>Galerina</taxon>
    </lineage>
</organism>
<evidence type="ECO:0000313" key="5">
    <source>
        <dbReference type="Proteomes" id="UP000027222"/>
    </source>
</evidence>
<dbReference type="GO" id="GO:0008270">
    <property type="term" value="F:zinc ion binding"/>
    <property type="evidence" value="ECO:0007669"/>
    <property type="project" value="UniProtKB-KW"/>
</dbReference>
<feature type="domain" description="RING-type" evidence="3">
    <location>
        <begin position="6"/>
        <end position="51"/>
    </location>
</feature>
<keyword evidence="1" id="KW-0863">Zinc-finger</keyword>
<dbReference type="SMART" id="SM00184">
    <property type="entry name" value="RING"/>
    <property type="match status" value="1"/>
</dbReference>
<name>A0A067S6S4_GALM3</name>
<reference evidence="5" key="1">
    <citation type="journal article" date="2014" name="Proc. Natl. Acad. Sci. U.S.A.">
        <title>Extensive sampling of basidiomycete genomes demonstrates inadequacy of the white-rot/brown-rot paradigm for wood decay fungi.</title>
        <authorList>
            <person name="Riley R."/>
            <person name="Salamov A.A."/>
            <person name="Brown D.W."/>
            <person name="Nagy L.G."/>
            <person name="Floudas D."/>
            <person name="Held B.W."/>
            <person name="Levasseur A."/>
            <person name="Lombard V."/>
            <person name="Morin E."/>
            <person name="Otillar R."/>
            <person name="Lindquist E.A."/>
            <person name="Sun H."/>
            <person name="LaButti K.M."/>
            <person name="Schmutz J."/>
            <person name="Jabbour D."/>
            <person name="Luo H."/>
            <person name="Baker S.E."/>
            <person name="Pisabarro A.G."/>
            <person name="Walton J.D."/>
            <person name="Blanchette R.A."/>
            <person name="Henrissat B."/>
            <person name="Martin F."/>
            <person name="Cullen D."/>
            <person name="Hibbett D.S."/>
            <person name="Grigoriev I.V."/>
        </authorList>
    </citation>
    <scope>NUCLEOTIDE SEQUENCE [LARGE SCALE GENOMIC DNA]</scope>
    <source>
        <strain evidence="5">CBS 339.88</strain>
    </source>
</reference>
<gene>
    <name evidence="4" type="ORF">GALMADRAFT_1145059</name>
</gene>
<dbReference type="STRING" id="685588.A0A067S6S4"/>
<dbReference type="InterPro" id="IPR013083">
    <property type="entry name" value="Znf_RING/FYVE/PHD"/>
</dbReference>
<dbReference type="Gene3D" id="3.30.40.10">
    <property type="entry name" value="Zinc/RING finger domain, C3HC4 (zinc finger)"/>
    <property type="match status" value="1"/>
</dbReference>